<dbReference type="Gene3D" id="2.30.130.40">
    <property type="entry name" value="LON domain-like"/>
    <property type="match status" value="1"/>
</dbReference>
<feature type="domain" description="Lon N-terminal" evidence="1">
    <location>
        <begin position="6"/>
        <end position="145"/>
    </location>
</feature>
<comment type="caution">
    <text evidence="2">The sequence shown here is derived from an EMBL/GenBank/DDBJ whole genome shotgun (WGS) entry which is preliminary data.</text>
</comment>
<dbReference type="OrthoDB" id="25394at2"/>
<dbReference type="RefSeq" id="WP_009581590.1">
    <property type="nucleotide sequence ID" value="NZ_AMZN01000061.1"/>
</dbReference>
<evidence type="ECO:0000313" key="3">
    <source>
        <dbReference type="Proteomes" id="UP000011135"/>
    </source>
</evidence>
<dbReference type="AlphaFoldDB" id="L8JRB8"/>
<proteinExistence type="predicted"/>
<dbReference type="GO" id="GO:0008233">
    <property type="term" value="F:peptidase activity"/>
    <property type="evidence" value="ECO:0007669"/>
    <property type="project" value="UniProtKB-KW"/>
</dbReference>
<dbReference type="EMBL" id="AMZN01000061">
    <property type="protein sequence ID" value="ELR70039.1"/>
    <property type="molecule type" value="Genomic_DNA"/>
</dbReference>
<dbReference type="InterPro" id="IPR003111">
    <property type="entry name" value="Lon_prtase_N"/>
</dbReference>
<evidence type="ECO:0000313" key="2">
    <source>
        <dbReference type="EMBL" id="ELR70039.1"/>
    </source>
</evidence>
<name>L8JRB8_9BACT</name>
<gene>
    <name evidence="2" type="ORF">C900_04409</name>
</gene>
<dbReference type="InterPro" id="IPR015947">
    <property type="entry name" value="PUA-like_sf"/>
</dbReference>
<evidence type="ECO:0000259" key="1">
    <source>
        <dbReference type="Pfam" id="PF02190"/>
    </source>
</evidence>
<keyword evidence="2" id="KW-0378">Hydrolase</keyword>
<dbReference type="SUPFAM" id="SSF88697">
    <property type="entry name" value="PUA domain-like"/>
    <property type="match status" value="1"/>
</dbReference>
<dbReference type="InterPro" id="IPR046336">
    <property type="entry name" value="Lon_prtase_N_sf"/>
</dbReference>
<dbReference type="GO" id="GO:0006508">
    <property type="term" value="P:proteolysis"/>
    <property type="evidence" value="ECO:0007669"/>
    <property type="project" value="UniProtKB-KW"/>
</dbReference>
<protein>
    <submittedName>
        <fullName evidence="2">ATP-dependent protease La domain protein</fullName>
    </submittedName>
</protein>
<keyword evidence="3" id="KW-1185">Reference proteome</keyword>
<dbReference type="STRING" id="1237149.C900_04409"/>
<dbReference type="eggNOG" id="COG2802">
    <property type="taxonomic scope" value="Bacteria"/>
</dbReference>
<sequence length="196" mass="23125">MEQLVEIPVFPLSILPLPNELIPLHIFENRYRELLQDIEDKGGVFGIYYTHGLNTDRIGSLMKLEGILKRYDSGESDVVTKCIDTFLLTKFYNQWLPKPYPGGEVYMLHVNAEQQVSQRFSDEFRAYMALKKVSDVGTDFNIHDIANELNLDIGDRLKYLRLLTNDKRESFLRERLKYQKFILQQELKHKDNFYLN</sequence>
<accession>L8JRB8</accession>
<dbReference type="Proteomes" id="UP000011135">
    <property type="component" value="Unassembled WGS sequence"/>
</dbReference>
<keyword evidence="2" id="KW-0645">Protease</keyword>
<dbReference type="Pfam" id="PF02190">
    <property type="entry name" value="LON_substr_bdg"/>
    <property type="match status" value="1"/>
</dbReference>
<organism evidence="2 3">
    <name type="scientific">Fulvivirga imtechensis AK7</name>
    <dbReference type="NCBI Taxonomy" id="1237149"/>
    <lineage>
        <taxon>Bacteria</taxon>
        <taxon>Pseudomonadati</taxon>
        <taxon>Bacteroidota</taxon>
        <taxon>Cytophagia</taxon>
        <taxon>Cytophagales</taxon>
        <taxon>Fulvivirgaceae</taxon>
        <taxon>Fulvivirga</taxon>
    </lineage>
</organism>
<reference evidence="2 3" key="1">
    <citation type="submission" date="2012-12" db="EMBL/GenBank/DDBJ databases">
        <title>Genome assembly of Fulvivirga imtechensis AK7.</title>
        <authorList>
            <person name="Nupur N."/>
            <person name="Khatri I."/>
            <person name="Kumar R."/>
            <person name="Subramanian S."/>
            <person name="Pinnaka A."/>
        </authorList>
    </citation>
    <scope>NUCLEOTIDE SEQUENCE [LARGE SCALE GENOMIC DNA]</scope>
    <source>
        <strain evidence="2 3">AK7</strain>
    </source>
</reference>